<dbReference type="InterPro" id="IPR037059">
    <property type="entry name" value="RHD_DNA_bind_dom_sf"/>
</dbReference>
<proteinExistence type="predicted"/>
<dbReference type="Gene3D" id="2.60.40.340">
    <property type="entry name" value="Rel homology domain (RHD), DNA-binding domain"/>
    <property type="match status" value="1"/>
</dbReference>
<gene>
    <name evidence="2" type="ORF">BOX15_Mlig027515g2</name>
</gene>
<reference evidence="2 3" key="1">
    <citation type="submission" date="2017-06" db="EMBL/GenBank/DDBJ databases">
        <title>A platform for efficient transgenesis in Macrostomum lignano, a flatworm model organism for stem cell research.</title>
        <authorList>
            <person name="Berezikov E."/>
        </authorList>
    </citation>
    <scope>NUCLEOTIDE SEQUENCE [LARGE SCALE GENOMIC DNA]</scope>
    <source>
        <strain evidence="2">DV1</strain>
        <tissue evidence="2">Whole organism</tissue>
    </source>
</reference>
<dbReference type="EMBL" id="NIVC01000278">
    <property type="protein sequence ID" value="PAA86482.1"/>
    <property type="molecule type" value="Genomic_DNA"/>
</dbReference>
<comment type="caution">
    <text evidence="2">The sequence shown here is derived from an EMBL/GenBank/DDBJ whole genome shotgun (WGS) entry which is preliminary data.</text>
</comment>
<feature type="non-terminal residue" evidence="2">
    <location>
        <position position="1"/>
    </location>
</feature>
<evidence type="ECO:0008006" key="4">
    <source>
        <dbReference type="Google" id="ProtNLM"/>
    </source>
</evidence>
<evidence type="ECO:0000313" key="3">
    <source>
        <dbReference type="Proteomes" id="UP000215902"/>
    </source>
</evidence>
<dbReference type="GO" id="GO:0003677">
    <property type="term" value="F:DNA binding"/>
    <property type="evidence" value="ECO:0007669"/>
    <property type="project" value="InterPro"/>
</dbReference>
<dbReference type="SUPFAM" id="SSF49417">
    <property type="entry name" value="p53-like transcription factors"/>
    <property type="match status" value="1"/>
</dbReference>
<evidence type="ECO:0000256" key="1">
    <source>
        <dbReference type="SAM" id="MobiDB-lite"/>
    </source>
</evidence>
<keyword evidence="3" id="KW-1185">Reference proteome</keyword>
<sequence length="371" mass="41692">RCPPDNQSMTAQCQLSASIVDQPQQEYRFRFVTEKARSILYSRQPYNRSKYVTACLSTDAASAPYLQGSISVTVSTVSSEGLIHPYFMMGSGCENGIFRGRYEMPSLTFEDGRVGLLVELSDIAIFCVKRNHEALRQAIANRLQTGEVPFLHQFTQTAHDVYTRHISLLESVHLAFVFHHEPTGNCIRIGTEAIYRQHRAVRITPKSLMMPDCLPMVPTQQKAWLHIEGLARSGNYNMWLASPHQEEPIADVQHKAVRANLLELQLQLPPAVALAEAERIQCELRFADTSGNNELAADVFFNRLACPQCSSGLLDGAFGAVSQLPPQHPEREEESPIPDDLDLPDLDMMEISKFMEEISEINDLPPVQQRQ</sequence>
<evidence type="ECO:0000313" key="2">
    <source>
        <dbReference type="EMBL" id="PAA86482.1"/>
    </source>
</evidence>
<dbReference type="AlphaFoldDB" id="A0A267GMG5"/>
<protein>
    <recommendedName>
        <fullName evidence="4">RHD domain-containing protein</fullName>
    </recommendedName>
</protein>
<dbReference type="InterPro" id="IPR008967">
    <property type="entry name" value="p53-like_TF_DNA-bd_sf"/>
</dbReference>
<dbReference type="Proteomes" id="UP000215902">
    <property type="component" value="Unassembled WGS sequence"/>
</dbReference>
<organism evidence="2 3">
    <name type="scientific">Macrostomum lignano</name>
    <dbReference type="NCBI Taxonomy" id="282301"/>
    <lineage>
        <taxon>Eukaryota</taxon>
        <taxon>Metazoa</taxon>
        <taxon>Spiralia</taxon>
        <taxon>Lophotrochozoa</taxon>
        <taxon>Platyhelminthes</taxon>
        <taxon>Rhabditophora</taxon>
        <taxon>Macrostomorpha</taxon>
        <taxon>Macrostomida</taxon>
        <taxon>Macrostomidae</taxon>
        <taxon>Macrostomum</taxon>
    </lineage>
</organism>
<dbReference type="GO" id="GO:0003700">
    <property type="term" value="F:DNA-binding transcription factor activity"/>
    <property type="evidence" value="ECO:0007669"/>
    <property type="project" value="InterPro"/>
</dbReference>
<feature type="compositionally biased region" description="Acidic residues" evidence="1">
    <location>
        <begin position="332"/>
        <end position="344"/>
    </location>
</feature>
<feature type="region of interest" description="Disordered" evidence="1">
    <location>
        <begin position="324"/>
        <end position="344"/>
    </location>
</feature>
<name>A0A267GMG5_9PLAT</name>
<accession>A0A267GMG5</accession>